<feature type="domain" description="Type II methyltransferase M.TaqI-like" evidence="7">
    <location>
        <begin position="666"/>
        <end position="947"/>
    </location>
</feature>
<evidence type="ECO:0000313" key="8">
    <source>
        <dbReference type="EMBL" id="MBS2964094.1"/>
    </source>
</evidence>
<evidence type="ECO:0000256" key="3">
    <source>
        <dbReference type="ARBA" id="ARBA00022679"/>
    </source>
</evidence>
<dbReference type="GO" id="GO:0003676">
    <property type="term" value="F:nucleic acid binding"/>
    <property type="evidence" value="ECO:0007669"/>
    <property type="project" value="InterPro"/>
</dbReference>
<feature type="region of interest" description="Disordered" evidence="6">
    <location>
        <begin position="1332"/>
        <end position="1353"/>
    </location>
</feature>
<dbReference type="InterPro" id="IPR029063">
    <property type="entry name" value="SAM-dependent_MTases_sf"/>
</dbReference>
<evidence type="ECO:0000259" key="7">
    <source>
        <dbReference type="Pfam" id="PF07669"/>
    </source>
</evidence>
<dbReference type="InterPro" id="IPR050953">
    <property type="entry name" value="N4_N6_ade-DNA_methylase"/>
</dbReference>
<dbReference type="RefSeq" id="WP_211468414.1">
    <property type="nucleotide sequence ID" value="NZ_JAGSXH010000041.1"/>
</dbReference>
<dbReference type="Proteomes" id="UP000677913">
    <property type="component" value="Unassembled WGS sequence"/>
</dbReference>
<dbReference type="EC" id="2.1.1.72" evidence="1"/>
<dbReference type="GO" id="GO:0009007">
    <property type="term" value="F:site-specific DNA-methyltransferase (adenine-specific) activity"/>
    <property type="evidence" value="ECO:0007669"/>
    <property type="project" value="UniProtKB-EC"/>
</dbReference>
<dbReference type="InterPro" id="IPR002052">
    <property type="entry name" value="DNA_methylase_N6_adenine_CS"/>
</dbReference>
<dbReference type="Gene3D" id="3.40.50.150">
    <property type="entry name" value="Vaccinia Virus protein VP39"/>
    <property type="match status" value="1"/>
</dbReference>
<name>A0A8J7WQA3_9ACTN</name>
<dbReference type="InterPro" id="IPR011639">
    <property type="entry name" value="MethylTrfase_TaqI-like_dom"/>
</dbReference>
<sequence length="1353" mass="149901">MPPRARATVSTLQNTIDQHAEWLNLLRPDGPFISAKFLADAFPQGLDTVETPLRTRLRQAWAELEADPATLNRAWQHLVLDEVLGYRGQALRQGSMLPRELTAGANADGGTAPDAVLMGPADPATGMSGLAERALIYRRPWNESLTRAAKGLPSLAEQAAQLCRRRAIPIALLTNGRLWTLVHARSKEPATVAEFDADTWFDEPMILRAFVSLLGSRHAAASPRNRDGTDTDSLAALFAKTAEDTTSVTKTLGRQVREAVQLLVAELSRLDRDSYGQMLAGVEPRTIYRGALTVMMRVVFLLYAEEQNLLPLGDELYADSYSIMNLYERLDLGDGAIADRWQAAWPALLATFRAVHGGARHPDMWIPAYGGSLFDPTRFPWLESVAITDRVVFAILDALIKLKRTNGDTVTSTERLSYKGLDVEQIGHVYEGLLEYSAVRLDETHLALKGKKQAEASLAALEAWQVAGKLDTEVRALAGLTAPQYARALAIQPTGADTAMLDAACDNKAEIAARVLPYFGLLRVDLRGEPIVHPAGTVIIAQVGDRRDTGTHYTPRALAEEIVVHTLDPLCFSPGSPDGLPRNADGTQPTEWSVRPAEELLALKVLDPAMGSGAFLVSACRYLSERVVEAWDRDGLPRAIDDRLGDQRDDHDARLLEARRMVADRCLYGVDIDEMAVELAKLSLWIVTLAKGRPFNFVDHALRCGDSLIGCLTSEQIEAFHLKPAEGRRLNHRLSGEIDKVTGPLLLRAAELRRQIEEHEVFDIRDAREKAAKLEEADALTERLRLSADAVVGAKLSTASLKSADAYNDRLASIADLVEKALGGDVGAETAARRIIDGWLRGPRERPREAPLRPLHWPLEFPEIVADPRRGEHRFDAVVSNPPFIAGTDIGGRIGKDRLSYIGQVVANGFTSGGRADLCTYFLLRNLKIAPAQRTGIIAVNTIAQNDSKEVGLDRIAARGWRIFRATKSQPWPGVASVYVSLVWLGKQGTGEKTILDGKVVESISSNLTRPTRVPGAPHGLAANAGKAPNGYQVRSTFVIDAAQAHELFAADSKNRRVVLPYLINDNVNSNPNCSGDEFAIDFNDMSIDAAKEFPDVFSLLERRVQPSQDDRNRAASRWWQHHRRRPELRKAIAEFPRVLVIGRHSKYGLPCLVPNGQVYSDSLVVFCDPDQMGQLALLTSTWHFNWWTVKGESTLEDRLRYTPSDGFDTFARPELTPRINMAGEALDDFRRKVQLDCDLGMTDLYNEVHNRINQDAAIQRLREIHVEIDEAVSEAYLLDPLAKHFNWTPLDLNYGFHETTHGLRWTVDPDIQVEMNDRLLELNHARYEDEVRRGLHSKGGKKNSGPQEDSLF</sequence>
<keyword evidence="2" id="KW-0489">Methyltransferase</keyword>
<dbReference type="PANTHER" id="PTHR33841">
    <property type="entry name" value="DNA METHYLTRANSFERASE YEEA-RELATED"/>
    <property type="match status" value="1"/>
</dbReference>
<dbReference type="PROSITE" id="PS00092">
    <property type="entry name" value="N6_MTASE"/>
    <property type="match status" value="1"/>
</dbReference>
<gene>
    <name evidence="8" type="ORF">KGA66_13635</name>
</gene>
<evidence type="ECO:0000256" key="4">
    <source>
        <dbReference type="ARBA" id="ARBA00022691"/>
    </source>
</evidence>
<comment type="catalytic activity">
    <reaction evidence="5">
        <text>a 2'-deoxyadenosine in DNA + S-adenosyl-L-methionine = an N(6)-methyl-2'-deoxyadenosine in DNA + S-adenosyl-L-homocysteine + H(+)</text>
        <dbReference type="Rhea" id="RHEA:15197"/>
        <dbReference type="Rhea" id="RHEA-COMP:12418"/>
        <dbReference type="Rhea" id="RHEA-COMP:12419"/>
        <dbReference type="ChEBI" id="CHEBI:15378"/>
        <dbReference type="ChEBI" id="CHEBI:57856"/>
        <dbReference type="ChEBI" id="CHEBI:59789"/>
        <dbReference type="ChEBI" id="CHEBI:90615"/>
        <dbReference type="ChEBI" id="CHEBI:90616"/>
        <dbReference type="EC" id="2.1.1.72"/>
    </reaction>
</comment>
<accession>A0A8J7WQA3</accession>
<dbReference type="EMBL" id="JAGSXH010000041">
    <property type="protein sequence ID" value="MBS2964094.1"/>
    <property type="molecule type" value="Genomic_DNA"/>
</dbReference>
<reference evidence="8" key="1">
    <citation type="submission" date="2021-04" db="EMBL/GenBank/DDBJ databases">
        <title>Genome based classification of Actinospica acidithermotolerans sp. nov., an actinobacterium isolated from an Indonesian hot spring.</title>
        <authorList>
            <person name="Kusuma A.B."/>
            <person name="Putra K.E."/>
            <person name="Nafisah S."/>
            <person name="Loh J."/>
            <person name="Nouioui I."/>
            <person name="Goodfellow M."/>
        </authorList>
    </citation>
    <scope>NUCLEOTIDE SEQUENCE</scope>
    <source>
        <strain evidence="8">DSM 45618</strain>
    </source>
</reference>
<dbReference type="PRINTS" id="PR00507">
    <property type="entry name" value="N12N6MTFRASE"/>
</dbReference>
<evidence type="ECO:0000256" key="6">
    <source>
        <dbReference type="SAM" id="MobiDB-lite"/>
    </source>
</evidence>
<keyword evidence="9" id="KW-1185">Reference proteome</keyword>
<dbReference type="PANTHER" id="PTHR33841:SF1">
    <property type="entry name" value="DNA METHYLTRANSFERASE A"/>
    <property type="match status" value="1"/>
</dbReference>
<dbReference type="GO" id="GO:0032259">
    <property type="term" value="P:methylation"/>
    <property type="evidence" value="ECO:0007669"/>
    <property type="project" value="UniProtKB-KW"/>
</dbReference>
<comment type="caution">
    <text evidence="8">The sequence shown here is derived from an EMBL/GenBank/DDBJ whole genome shotgun (WGS) entry which is preliminary data.</text>
</comment>
<dbReference type="SUPFAM" id="SSF53335">
    <property type="entry name" value="S-adenosyl-L-methionine-dependent methyltransferases"/>
    <property type="match status" value="1"/>
</dbReference>
<organism evidence="8 9">
    <name type="scientific">Actinocrinis puniceicyclus</name>
    <dbReference type="NCBI Taxonomy" id="977794"/>
    <lineage>
        <taxon>Bacteria</taxon>
        <taxon>Bacillati</taxon>
        <taxon>Actinomycetota</taxon>
        <taxon>Actinomycetes</taxon>
        <taxon>Catenulisporales</taxon>
        <taxon>Actinospicaceae</taxon>
        <taxon>Actinocrinis</taxon>
    </lineage>
</organism>
<evidence type="ECO:0000256" key="1">
    <source>
        <dbReference type="ARBA" id="ARBA00011900"/>
    </source>
</evidence>
<dbReference type="GO" id="GO:0006304">
    <property type="term" value="P:DNA modification"/>
    <property type="evidence" value="ECO:0007669"/>
    <property type="project" value="InterPro"/>
</dbReference>
<proteinExistence type="predicted"/>
<keyword evidence="3" id="KW-0808">Transferase</keyword>
<dbReference type="Pfam" id="PF07669">
    <property type="entry name" value="Eco57I"/>
    <property type="match status" value="1"/>
</dbReference>
<protein>
    <recommendedName>
        <fullName evidence="1">site-specific DNA-methyltransferase (adenine-specific)</fullName>
        <ecNumber evidence="1">2.1.1.72</ecNumber>
    </recommendedName>
</protein>
<evidence type="ECO:0000256" key="2">
    <source>
        <dbReference type="ARBA" id="ARBA00022603"/>
    </source>
</evidence>
<evidence type="ECO:0000256" key="5">
    <source>
        <dbReference type="ARBA" id="ARBA00047942"/>
    </source>
</evidence>
<keyword evidence="4" id="KW-0949">S-adenosyl-L-methionine</keyword>
<evidence type="ECO:0000313" key="9">
    <source>
        <dbReference type="Proteomes" id="UP000677913"/>
    </source>
</evidence>